<keyword evidence="11" id="KW-1185">Reference proteome</keyword>
<comment type="caution">
    <text evidence="10">The sequence shown here is derived from an EMBL/GenBank/DDBJ whole genome shotgun (WGS) entry which is preliminary data.</text>
</comment>
<sequence>MNEGHSAFGPTINSQFYVISQVGRGGYGSVFKAIDLSNGEVVALKKVFTFDPHTGIPSSFYREIKCLKEMDGNENIVKLKQIIRSKEEHCFYLVLDYCEYDLCGLVHNYGLTYEQAQTYMKQILNAVRSMHSKEFVHRDLKPSNIFLTVENVVKVGDFGLTRKLDKTRPLTSKVITQSYRPPEVLLGDSHYGPAVDIWSLGCVFYEMITNKVLFCPSSSTDISQLMSIFSICGTPTQENWPGFDKLPNSNLIKNTKTIKSTLRELLERDVPQELSIIIDLLESMLQLDPSKRINIEQVMSHPFFADDFVLPALSYPETHAANIVSIPIARNIIKIDSLLMHERILPPPILV</sequence>
<dbReference type="InterPro" id="IPR008271">
    <property type="entry name" value="Ser/Thr_kinase_AS"/>
</dbReference>
<gene>
    <name evidence="10" type="ORF">M9Y10_012766</name>
</gene>
<evidence type="ECO:0000256" key="6">
    <source>
        <dbReference type="ARBA" id="ARBA00022840"/>
    </source>
</evidence>
<protein>
    <recommendedName>
        <fullName evidence="9">Protein kinase domain-containing protein</fullName>
    </recommendedName>
</protein>
<dbReference type="SUPFAM" id="SSF56112">
    <property type="entry name" value="Protein kinase-like (PK-like)"/>
    <property type="match status" value="1"/>
</dbReference>
<dbReference type="PROSITE" id="PS00107">
    <property type="entry name" value="PROTEIN_KINASE_ATP"/>
    <property type="match status" value="1"/>
</dbReference>
<evidence type="ECO:0000256" key="5">
    <source>
        <dbReference type="ARBA" id="ARBA00022777"/>
    </source>
</evidence>
<dbReference type="Proteomes" id="UP001470230">
    <property type="component" value="Unassembled WGS sequence"/>
</dbReference>
<name>A0ABR2IES2_9EUKA</name>
<evidence type="ECO:0000256" key="7">
    <source>
        <dbReference type="PROSITE-ProRule" id="PRU10141"/>
    </source>
</evidence>
<dbReference type="PROSITE" id="PS00108">
    <property type="entry name" value="PROTEIN_KINASE_ST"/>
    <property type="match status" value="1"/>
</dbReference>
<evidence type="ECO:0000259" key="9">
    <source>
        <dbReference type="PROSITE" id="PS50011"/>
    </source>
</evidence>
<keyword evidence="3" id="KW-0808">Transferase</keyword>
<dbReference type="Gene3D" id="1.10.510.10">
    <property type="entry name" value="Transferase(Phosphotransferase) domain 1"/>
    <property type="match status" value="1"/>
</dbReference>
<dbReference type="InterPro" id="IPR011009">
    <property type="entry name" value="Kinase-like_dom_sf"/>
</dbReference>
<evidence type="ECO:0000256" key="8">
    <source>
        <dbReference type="RuleBase" id="RU000304"/>
    </source>
</evidence>
<dbReference type="EMBL" id="JAPFFF010000018">
    <property type="protein sequence ID" value="KAK8861072.1"/>
    <property type="molecule type" value="Genomic_DNA"/>
</dbReference>
<proteinExistence type="inferred from homology"/>
<reference evidence="10 11" key="1">
    <citation type="submission" date="2024-04" db="EMBL/GenBank/DDBJ databases">
        <title>Tritrichomonas musculus Genome.</title>
        <authorList>
            <person name="Alves-Ferreira E."/>
            <person name="Grigg M."/>
            <person name="Lorenzi H."/>
            <person name="Galac M."/>
        </authorList>
    </citation>
    <scope>NUCLEOTIDE SEQUENCE [LARGE SCALE GENOMIC DNA]</scope>
    <source>
        <strain evidence="10 11">EAF2021</strain>
    </source>
</reference>
<keyword evidence="6 7" id="KW-0067">ATP-binding</keyword>
<dbReference type="Gene3D" id="3.30.200.20">
    <property type="entry name" value="Phosphorylase Kinase, domain 1"/>
    <property type="match status" value="1"/>
</dbReference>
<dbReference type="PROSITE" id="PS50011">
    <property type="entry name" value="PROTEIN_KINASE_DOM"/>
    <property type="match status" value="1"/>
</dbReference>
<feature type="binding site" evidence="7">
    <location>
        <position position="45"/>
    </location>
    <ligand>
        <name>ATP</name>
        <dbReference type="ChEBI" id="CHEBI:30616"/>
    </ligand>
</feature>
<evidence type="ECO:0000256" key="3">
    <source>
        <dbReference type="ARBA" id="ARBA00022679"/>
    </source>
</evidence>
<keyword evidence="2 8" id="KW-0723">Serine/threonine-protein kinase</keyword>
<evidence type="ECO:0000313" key="11">
    <source>
        <dbReference type="Proteomes" id="UP001470230"/>
    </source>
</evidence>
<keyword evidence="5" id="KW-0418">Kinase</keyword>
<feature type="domain" description="Protein kinase" evidence="9">
    <location>
        <begin position="16"/>
        <end position="304"/>
    </location>
</feature>
<organism evidence="10 11">
    <name type="scientific">Tritrichomonas musculus</name>
    <dbReference type="NCBI Taxonomy" id="1915356"/>
    <lineage>
        <taxon>Eukaryota</taxon>
        <taxon>Metamonada</taxon>
        <taxon>Parabasalia</taxon>
        <taxon>Tritrichomonadida</taxon>
        <taxon>Tritrichomonadidae</taxon>
        <taxon>Tritrichomonas</taxon>
    </lineage>
</organism>
<evidence type="ECO:0000256" key="1">
    <source>
        <dbReference type="ARBA" id="ARBA00006485"/>
    </source>
</evidence>
<evidence type="ECO:0000256" key="4">
    <source>
        <dbReference type="ARBA" id="ARBA00022741"/>
    </source>
</evidence>
<dbReference type="InterPro" id="IPR000719">
    <property type="entry name" value="Prot_kinase_dom"/>
</dbReference>
<evidence type="ECO:0000313" key="10">
    <source>
        <dbReference type="EMBL" id="KAK8861072.1"/>
    </source>
</evidence>
<dbReference type="PANTHER" id="PTHR24056">
    <property type="entry name" value="CELL DIVISION PROTEIN KINASE"/>
    <property type="match status" value="1"/>
</dbReference>
<dbReference type="Pfam" id="PF00069">
    <property type="entry name" value="Pkinase"/>
    <property type="match status" value="1"/>
</dbReference>
<evidence type="ECO:0000256" key="2">
    <source>
        <dbReference type="ARBA" id="ARBA00022527"/>
    </source>
</evidence>
<accession>A0ABR2IES2</accession>
<comment type="similarity">
    <text evidence="1">Belongs to the protein kinase superfamily. CMGC Ser/Thr protein kinase family. CDC2/CDKX subfamily.</text>
</comment>
<dbReference type="InterPro" id="IPR050108">
    <property type="entry name" value="CDK"/>
</dbReference>
<dbReference type="InterPro" id="IPR017441">
    <property type="entry name" value="Protein_kinase_ATP_BS"/>
</dbReference>
<dbReference type="SMART" id="SM00220">
    <property type="entry name" value="S_TKc"/>
    <property type="match status" value="1"/>
</dbReference>
<dbReference type="PANTHER" id="PTHR24056:SF546">
    <property type="entry name" value="CYCLIN-DEPENDENT KINASE 12"/>
    <property type="match status" value="1"/>
</dbReference>
<keyword evidence="4 7" id="KW-0547">Nucleotide-binding</keyword>